<sequence length="741" mass="82854">MGLTRREFFKLGGGGIAAIAGAGILGNSLLNNTRTPLRADATDIKYKHGVCEICEMNCAFLGKIENGRLVKLEGKPKDQHSRGSLCAKGNAGINMLYDPDRLKYPMMKTVPDRIPGQDPKWKKVSWEEAINQAAEEIRKAIDKYGPQSVIWIGHNKGNDFLRAIGSPNNITHMSTCNAVRIWATNVTLGVANYVPDFENSKYILCFGWDQLGKGKNSLARGMIEGKVNNNAKVVVFDPRLSTTASKAHEWIPIRPGTDLAVVLAMLNVIISEERYNKEFVAKYVDGFEKLAEEVKKYTPEWASRISDVPADTIIRIAREFSSGCPAVIPIHKREAIQVRPGGFELVRACLAMMAITGNIERRGGALLPRIAPLNNPAPKVKPPEIEVKERVDGGHLFPLAVPAPLGGTGLYQSVPDMILKEEPYPVKVAIIYGQSLQSMPQTDKWIKALQKLDYIININIYPDDMATMADLVLPESVYLETAHISPRITNARYPQIAVGEPMIDKLYDTKEVDEIKYLLAKKLGVEQYMPALRGKALLNYRLRRYGITYDEALKKGGILNGSQKFEPRDLTSLRTESGKIQLYSSRLEEMGYHPLPWFDEKWLLHPEAKDEFYVVTSRPAVHRHAKTHNMKWLHAIMPEGFIYMNSTRAAELGIKDGDMVELTSRYGREKGRVKLIQGIRPDTICILHGFGQKSPYLKLAQNNGPNDSQIMPAYPKETNIALKDPVGASLDCHFIVKVRKV</sequence>
<keyword evidence="4" id="KW-0479">Metal-binding</keyword>
<keyword evidence="11" id="KW-1185">Reference proteome</keyword>
<dbReference type="Gene3D" id="2.40.40.20">
    <property type="match status" value="1"/>
</dbReference>
<evidence type="ECO:0000313" key="10">
    <source>
        <dbReference type="EMBL" id="SHG65838.1"/>
    </source>
</evidence>
<evidence type="ECO:0000313" key="11">
    <source>
        <dbReference type="Proteomes" id="UP000242329"/>
    </source>
</evidence>
<dbReference type="Pfam" id="PF01568">
    <property type="entry name" value="Molydop_binding"/>
    <property type="match status" value="1"/>
</dbReference>
<dbReference type="SUPFAM" id="SSF53706">
    <property type="entry name" value="Formate dehydrogenase/DMSO reductase, domains 1-3"/>
    <property type="match status" value="1"/>
</dbReference>
<comment type="similarity">
    <text evidence="1">Belongs to the prokaryotic molybdopterin-containing oxidoreductase family.</text>
</comment>
<evidence type="ECO:0000256" key="2">
    <source>
        <dbReference type="ARBA" id="ARBA00022485"/>
    </source>
</evidence>
<dbReference type="GO" id="GO:0051539">
    <property type="term" value="F:4 iron, 4 sulfur cluster binding"/>
    <property type="evidence" value="ECO:0007669"/>
    <property type="project" value="UniProtKB-KW"/>
</dbReference>
<name>A0A1M5LLC1_9FIRM</name>
<dbReference type="GO" id="GO:0016491">
    <property type="term" value="F:oxidoreductase activity"/>
    <property type="evidence" value="ECO:0007669"/>
    <property type="project" value="UniProtKB-KW"/>
</dbReference>
<dbReference type="PROSITE" id="PS51669">
    <property type="entry name" value="4FE4S_MOW_BIS_MGD"/>
    <property type="match status" value="1"/>
</dbReference>
<dbReference type="RefSeq" id="WP_073090063.1">
    <property type="nucleotide sequence ID" value="NZ_FQWY01000008.1"/>
</dbReference>
<dbReference type="InterPro" id="IPR009010">
    <property type="entry name" value="Asp_de-COase-like_dom_sf"/>
</dbReference>
<dbReference type="PANTHER" id="PTHR43742:SF9">
    <property type="entry name" value="TETRATHIONATE REDUCTASE SUBUNIT A"/>
    <property type="match status" value="1"/>
</dbReference>
<dbReference type="STRING" id="1123382.SAMN02745221_00695"/>
<dbReference type="PANTHER" id="PTHR43742">
    <property type="entry name" value="TRIMETHYLAMINE-N-OXIDE REDUCTASE"/>
    <property type="match status" value="1"/>
</dbReference>
<evidence type="ECO:0000256" key="7">
    <source>
        <dbReference type="ARBA" id="ARBA00023004"/>
    </source>
</evidence>
<evidence type="ECO:0000256" key="6">
    <source>
        <dbReference type="ARBA" id="ARBA00023002"/>
    </source>
</evidence>
<protein>
    <submittedName>
        <fullName evidence="10">Thiosulfate reductase / polysulfide reductase chain A</fullName>
    </submittedName>
</protein>
<accession>A0A1M5LLC1</accession>
<keyword evidence="2" id="KW-0004">4Fe-4S</keyword>
<dbReference type="InterPro" id="IPR050612">
    <property type="entry name" value="Prok_Mopterin_Oxidored"/>
</dbReference>
<dbReference type="InterPro" id="IPR006657">
    <property type="entry name" value="MoPterin_dinucl-bd_dom"/>
</dbReference>
<reference evidence="11" key="1">
    <citation type="submission" date="2016-11" db="EMBL/GenBank/DDBJ databases">
        <authorList>
            <person name="Varghese N."/>
            <person name="Submissions S."/>
        </authorList>
    </citation>
    <scope>NUCLEOTIDE SEQUENCE [LARGE SCALE GENOMIC DNA]</scope>
    <source>
        <strain evidence="11">DSM 11003</strain>
    </source>
</reference>
<dbReference type="InterPro" id="IPR006311">
    <property type="entry name" value="TAT_signal"/>
</dbReference>
<dbReference type="PROSITE" id="PS51318">
    <property type="entry name" value="TAT"/>
    <property type="match status" value="1"/>
</dbReference>
<evidence type="ECO:0000259" key="9">
    <source>
        <dbReference type="PROSITE" id="PS51669"/>
    </source>
</evidence>
<keyword evidence="8" id="KW-0411">Iron-sulfur</keyword>
<dbReference type="Proteomes" id="UP000242329">
    <property type="component" value="Unassembled WGS sequence"/>
</dbReference>
<dbReference type="Pfam" id="PF04879">
    <property type="entry name" value="Molybdop_Fe4S4"/>
    <property type="match status" value="1"/>
</dbReference>
<dbReference type="InterPro" id="IPR006963">
    <property type="entry name" value="Mopterin_OxRdtase_4Fe-4S_dom"/>
</dbReference>
<dbReference type="GO" id="GO:0046872">
    <property type="term" value="F:metal ion binding"/>
    <property type="evidence" value="ECO:0007669"/>
    <property type="project" value="UniProtKB-KW"/>
</dbReference>
<evidence type="ECO:0000256" key="5">
    <source>
        <dbReference type="ARBA" id="ARBA00022729"/>
    </source>
</evidence>
<proteinExistence type="inferred from homology"/>
<dbReference type="SUPFAM" id="SSF50692">
    <property type="entry name" value="ADC-like"/>
    <property type="match status" value="1"/>
</dbReference>
<dbReference type="Gene3D" id="3.40.50.740">
    <property type="match status" value="1"/>
</dbReference>
<evidence type="ECO:0000256" key="3">
    <source>
        <dbReference type="ARBA" id="ARBA00022505"/>
    </source>
</evidence>
<dbReference type="InterPro" id="IPR006656">
    <property type="entry name" value="Mopterin_OxRdtase"/>
</dbReference>
<evidence type="ECO:0000256" key="1">
    <source>
        <dbReference type="ARBA" id="ARBA00010312"/>
    </source>
</evidence>
<dbReference type="AlphaFoldDB" id="A0A1M5LLC1"/>
<dbReference type="Gene3D" id="3.40.228.10">
    <property type="entry name" value="Dimethylsulfoxide Reductase, domain 2"/>
    <property type="match status" value="1"/>
</dbReference>
<dbReference type="GO" id="GO:0043546">
    <property type="term" value="F:molybdopterin cofactor binding"/>
    <property type="evidence" value="ECO:0007669"/>
    <property type="project" value="InterPro"/>
</dbReference>
<keyword evidence="6" id="KW-0560">Oxidoreductase</keyword>
<dbReference type="EMBL" id="FQWY01000008">
    <property type="protein sequence ID" value="SHG65838.1"/>
    <property type="molecule type" value="Genomic_DNA"/>
</dbReference>
<feature type="domain" description="4Fe-4S Mo/W bis-MGD-type" evidence="9">
    <location>
        <begin position="44"/>
        <end position="100"/>
    </location>
</feature>
<evidence type="ECO:0000256" key="8">
    <source>
        <dbReference type="ARBA" id="ARBA00023014"/>
    </source>
</evidence>
<dbReference type="Pfam" id="PF00384">
    <property type="entry name" value="Molybdopterin"/>
    <property type="match status" value="1"/>
</dbReference>
<organism evidence="10 11">
    <name type="scientific">Thermosyntropha lipolytica DSM 11003</name>
    <dbReference type="NCBI Taxonomy" id="1123382"/>
    <lineage>
        <taxon>Bacteria</taxon>
        <taxon>Bacillati</taxon>
        <taxon>Bacillota</taxon>
        <taxon>Clostridia</taxon>
        <taxon>Eubacteriales</taxon>
        <taxon>Syntrophomonadaceae</taxon>
        <taxon>Thermosyntropha</taxon>
    </lineage>
</organism>
<dbReference type="OrthoDB" id="9803192at2"/>
<dbReference type="Gene3D" id="2.20.25.90">
    <property type="entry name" value="ADC-like domains"/>
    <property type="match status" value="1"/>
</dbReference>
<gene>
    <name evidence="10" type="ORF">SAMN02745221_00695</name>
</gene>
<dbReference type="SMART" id="SM00926">
    <property type="entry name" value="Molybdop_Fe4S4"/>
    <property type="match status" value="1"/>
</dbReference>
<keyword evidence="7" id="KW-0408">Iron</keyword>
<keyword evidence="3" id="KW-0500">Molybdenum</keyword>
<keyword evidence="5" id="KW-0732">Signal</keyword>
<dbReference type="CDD" id="cd02778">
    <property type="entry name" value="MopB_CT_Thiosulfate-R-like"/>
    <property type="match status" value="1"/>
</dbReference>
<evidence type="ECO:0000256" key="4">
    <source>
        <dbReference type="ARBA" id="ARBA00022723"/>
    </source>
</evidence>